<evidence type="ECO:0000313" key="1">
    <source>
        <dbReference type="EMBL" id="KIN94295.1"/>
    </source>
</evidence>
<dbReference type="HOGENOM" id="CLU_1907526_0_0_1"/>
<organism evidence="1 2">
    <name type="scientific">Pisolithus tinctorius Marx 270</name>
    <dbReference type="NCBI Taxonomy" id="870435"/>
    <lineage>
        <taxon>Eukaryota</taxon>
        <taxon>Fungi</taxon>
        <taxon>Dikarya</taxon>
        <taxon>Basidiomycota</taxon>
        <taxon>Agaricomycotina</taxon>
        <taxon>Agaricomycetes</taxon>
        <taxon>Agaricomycetidae</taxon>
        <taxon>Boletales</taxon>
        <taxon>Sclerodermatineae</taxon>
        <taxon>Pisolithaceae</taxon>
        <taxon>Pisolithus</taxon>
    </lineage>
</organism>
<proteinExistence type="predicted"/>
<accession>A0A0C3NEY6</accession>
<gene>
    <name evidence="1" type="ORF">M404DRAFT_402744</name>
</gene>
<keyword evidence="2" id="KW-1185">Reference proteome</keyword>
<dbReference type="Proteomes" id="UP000054217">
    <property type="component" value="Unassembled WGS sequence"/>
</dbReference>
<dbReference type="InParanoid" id="A0A0C3NEY6"/>
<evidence type="ECO:0000313" key="2">
    <source>
        <dbReference type="Proteomes" id="UP000054217"/>
    </source>
</evidence>
<dbReference type="AlphaFoldDB" id="A0A0C3NEY6"/>
<reference evidence="2" key="2">
    <citation type="submission" date="2015-01" db="EMBL/GenBank/DDBJ databases">
        <title>Evolutionary Origins and Diversification of the Mycorrhizal Mutualists.</title>
        <authorList>
            <consortium name="DOE Joint Genome Institute"/>
            <consortium name="Mycorrhizal Genomics Consortium"/>
            <person name="Kohler A."/>
            <person name="Kuo A."/>
            <person name="Nagy L.G."/>
            <person name="Floudas D."/>
            <person name="Copeland A."/>
            <person name="Barry K.W."/>
            <person name="Cichocki N."/>
            <person name="Veneault-Fourrey C."/>
            <person name="LaButti K."/>
            <person name="Lindquist E.A."/>
            <person name="Lipzen A."/>
            <person name="Lundell T."/>
            <person name="Morin E."/>
            <person name="Murat C."/>
            <person name="Riley R."/>
            <person name="Ohm R."/>
            <person name="Sun H."/>
            <person name="Tunlid A."/>
            <person name="Henrissat B."/>
            <person name="Grigoriev I.V."/>
            <person name="Hibbett D.S."/>
            <person name="Martin F."/>
        </authorList>
    </citation>
    <scope>NUCLEOTIDE SEQUENCE [LARGE SCALE GENOMIC DNA]</scope>
    <source>
        <strain evidence="2">Marx 270</strain>
    </source>
</reference>
<name>A0A0C3NEY6_PISTI</name>
<protein>
    <submittedName>
        <fullName evidence="1">Uncharacterized protein</fullName>
    </submittedName>
</protein>
<dbReference type="EMBL" id="KN832104">
    <property type="protein sequence ID" value="KIN94295.1"/>
    <property type="molecule type" value="Genomic_DNA"/>
</dbReference>
<reference evidence="1 2" key="1">
    <citation type="submission" date="2014-04" db="EMBL/GenBank/DDBJ databases">
        <authorList>
            <consortium name="DOE Joint Genome Institute"/>
            <person name="Kuo A."/>
            <person name="Kohler A."/>
            <person name="Costa M.D."/>
            <person name="Nagy L.G."/>
            <person name="Floudas D."/>
            <person name="Copeland A."/>
            <person name="Barry K.W."/>
            <person name="Cichocki N."/>
            <person name="Veneault-Fourrey C."/>
            <person name="LaButti K."/>
            <person name="Lindquist E.A."/>
            <person name="Lipzen A."/>
            <person name="Lundell T."/>
            <person name="Morin E."/>
            <person name="Murat C."/>
            <person name="Sun H."/>
            <person name="Tunlid A."/>
            <person name="Henrissat B."/>
            <person name="Grigoriev I.V."/>
            <person name="Hibbett D.S."/>
            <person name="Martin F."/>
            <person name="Nordberg H.P."/>
            <person name="Cantor M.N."/>
            <person name="Hua S.X."/>
        </authorList>
    </citation>
    <scope>NUCLEOTIDE SEQUENCE [LARGE SCALE GENOMIC DNA]</scope>
    <source>
        <strain evidence="1 2">Marx 270</strain>
    </source>
</reference>
<sequence length="133" mass="14730">MEGSQARYSSSRTSAMCLVDNAENTCVNSKCSGQWAFLSVLYVRGWLFRQCFIARLCLRPWLFSASSSASPTMSHISAATNTRRRNTATSFNIEKCWFCAAIAGKFVKAVRAARTSEGVVCDWKEADDPVLLP</sequence>